<keyword evidence="5" id="KW-1185">Reference proteome</keyword>
<dbReference type="PANTHER" id="PTHR24201">
    <property type="entry name" value="ANK_REP_REGION DOMAIN-CONTAINING PROTEIN"/>
    <property type="match status" value="1"/>
</dbReference>
<accession>A6G655</accession>
<dbReference type="InterPro" id="IPR002110">
    <property type="entry name" value="Ankyrin_rpt"/>
</dbReference>
<comment type="caution">
    <text evidence="4">The sequence shown here is derived from an EMBL/GenBank/DDBJ whole genome shotgun (WGS) entry which is preliminary data.</text>
</comment>
<sequence length="98" mass="10262">MGLSGGDWKAFYAAATQGDLAEVESWLQRGVDPNYQHPEFGTTALIGAAERGHQTIVAALVAGGAQVGLRSEWDGWTAAEAAARGGHDAVARWLNARA</sequence>
<dbReference type="Pfam" id="PF12796">
    <property type="entry name" value="Ank_2"/>
    <property type="match status" value="1"/>
</dbReference>
<organism evidence="4 5">
    <name type="scientific">Plesiocystis pacifica SIR-1</name>
    <dbReference type="NCBI Taxonomy" id="391625"/>
    <lineage>
        <taxon>Bacteria</taxon>
        <taxon>Pseudomonadati</taxon>
        <taxon>Myxococcota</taxon>
        <taxon>Polyangia</taxon>
        <taxon>Nannocystales</taxon>
        <taxon>Nannocystaceae</taxon>
        <taxon>Plesiocystis</taxon>
    </lineage>
</organism>
<dbReference type="InterPro" id="IPR050776">
    <property type="entry name" value="Ank_Repeat/CDKN_Inhibitor"/>
</dbReference>
<dbReference type="InterPro" id="IPR036770">
    <property type="entry name" value="Ankyrin_rpt-contain_sf"/>
</dbReference>
<evidence type="ECO:0000313" key="4">
    <source>
        <dbReference type="EMBL" id="EDM78657.1"/>
    </source>
</evidence>
<feature type="repeat" description="ANK" evidence="3">
    <location>
        <begin position="40"/>
        <end position="72"/>
    </location>
</feature>
<proteinExistence type="predicted"/>
<reference evidence="4 5" key="1">
    <citation type="submission" date="2007-06" db="EMBL/GenBank/DDBJ databases">
        <authorList>
            <person name="Shimkets L."/>
            <person name="Ferriera S."/>
            <person name="Johnson J."/>
            <person name="Kravitz S."/>
            <person name="Beeson K."/>
            <person name="Sutton G."/>
            <person name="Rogers Y.-H."/>
            <person name="Friedman R."/>
            <person name="Frazier M."/>
            <person name="Venter J.C."/>
        </authorList>
    </citation>
    <scope>NUCLEOTIDE SEQUENCE [LARGE SCALE GENOMIC DNA]</scope>
    <source>
        <strain evidence="4 5">SIR-1</strain>
    </source>
</reference>
<evidence type="ECO:0000256" key="2">
    <source>
        <dbReference type="ARBA" id="ARBA00023043"/>
    </source>
</evidence>
<gene>
    <name evidence="4" type="ORF">PPSIR1_29438</name>
</gene>
<evidence type="ECO:0000256" key="1">
    <source>
        <dbReference type="ARBA" id="ARBA00022737"/>
    </source>
</evidence>
<evidence type="ECO:0000256" key="3">
    <source>
        <dbReference type="PROSITE-ProRule" id="PRU00023"/>
    </source>
</evidence>
<dbReference type="Gene3D" id="1.25.40.20">
    <property type="entry name" value="Ankyrin repeat-containing domain"/>
    <property type="match status" value="1"/>
</dbReference>
<dbReference type="RefSeq" id="WP_006972204.1">
    <property type="nucleotide sequence ID" value="NZ_ABCS01000028.1"/>
</dbReference>
<dbReference type="STRING" id="391625.PPSIR1_29438"/>
<evidence type="ECO:0000313" key="5">
    <source>
        <dbReference type="Proteomes" id="UP000005801"/>
    </source>
</evidence>
<protein>
    <submittedName>
        <fullName evidence="4">Uncharacterized protein</fullName>
    </submittedName>
</protein>
<dbReference type="PROSITE" id="PS50088">
    <property type="entry name" value="ANK_REPEAT"/>
    <property type="match status" value="1"/>
</dbReference>
<name>A6G655_9BACT</name>
<dbReference type="OrthoDB" id="671583at2"/>
<dbReference type="EMBL" id="ABCS01000028">
    <property type="protein sequence ID" value="EDM78657.1"/>
    <property type="molecule type" value="Genomic_DNA"/>
</dbReference>
<dbReference type="Proteomes" id="UP000005801">
    <property type="component" value="Unassembled WGS sequence"/>
</dbReference>
<dbReference type="eggNOG" id="COG0666">
    <property type="taxonomic scope" value="Bacteria"/>
</dbReference>
<keyword evidence="2 3" id="KW-0040">ANK repeat</keyword>
<keyword evidence="1" id="KW-0677">Repeat</keyword>
<dbReference type="AlphaFoldDB" id="A6G655"/>
<dbReference type="SUPFAM" id="SSF48403">
    <property type="entry name" value="Ankyrin repeat"/>
    <property type="match status" value="1"/>
</dbReference>